<dbReference type="AlphaFoldDB" id="A0A5N5QIQ7"/>
<feature type="chain" id="PRO_5024363555" evidence="1">
    <location>
        <begin position="23"/>
        <end position="112"/>
    </location>
</feature>
<dbReference type="EMBL" id="SSOP01000096">
    <property type="protein sequence ID" value="KAB5591632.1"/>
    <property type="molecule type" value="Genomic_DNA"/>
</dbReference>
<dbReference type="Pfam" id="PF08881">
    <property type="entry name" value="CVNH"/>
    <property type="match status" value="1"/>
</dbReference>
<proteinExistence type="predicted"/>
<dbReference type="InterPro" id="IPR011058">
    <property type="entry name" value="Cyanovirin-N"/>
</dbReference>
<evidence type="ECO:0000313" key="3">
    <source>
        <dbReference type="EMBL" id="KAB5591632.1"/>
    </source>
</evidence>
<name>A0A5N5QIQ7_9AGAM</name>
<protein>
    <submittedName>
        <fullName evidence="3">Putative effector protein</fullName>
    </submittedName>
</protein>
<accession>A0A5N5QIQ7</accession>
<organism evidence="3 4">
    <name type="scientific">Ceratobasidium theobromae</name>
    <dbReference type="NCBI Taxonomy" id="1582974"/>
    <lineage>
        <taxon>Eukaryota</taxon>
        <taxon>Fungi</taxon>
        <taxon>Dikarya</taxon>
        <taxon>Basidiomycota</taxon>
        <taxon>Agaricomycotina</taxon>
        <taxon>Agaricomycetes</taxon>
        <taxon>Cantharellales</taxon>
        <taxon>Ceratobasidiaceae</taxon>
        <taxon>Ceratobasidium</taxon>
    </lineage>
</organism>
<feature type="domain" description="Cyanovirin-N" evidence="2">
    <location>
        <begin position="25"/>
        <end position="89"/>
    </location>
</feature>
<feature type="signal peptide" evidence="1">
    <location>
        <begin position="1"/>
        <end position="22"/>
    </location>
</feature>
<dbReference type="SUPFAM" id="SSF51322">
    <property type="entry name" value="Cyanovirin-N"/>
    <property type="match status" value="1"/>
</dbReference>
<dbReference type="InterPro" id="IPR036673">
    <property type="entry name" value="Cyanovirin-N_sf"/>
</dbReference>
<keyword evidence="1" id="KW-0732">Signal</keyword>
<comment type="caution">
    <text evidence="3">The sequence shown here is derived from an EMBL/GenBank/DDBJ whole genome shotgun (WGS) entry which is preliminary data.</text>
</comment>
<dbReference type="Gene3D" id="2.30.60.10">
    <property type="entry name" value="Cyanovirin-N"/>
    <property type="match status" value="1"/>
</dbReference>
<dbReference type="Proteomes" id="UP000383932">
    <property type="component" value="Unassembled WGS sequence"/>
</dbReference>
<evidence type="ECO:0000256" key="1">
    <source>
        <dbReference type="SAM" id="SignalP"/>
    </source>
</evidence>
<evidence type="ECO:0000313" key="4">
    <source>
        <dbReference type="Proteomes" id="UP000383932"/>
    </source>
</evidence>
<evidence type="ECO:0000259" key="2">
    <source>
        <dbReference type="Pfam" id="PF08881"/>
    </source>
</evidence>
<sequence length="112" mass="12016">MYFSTILTFVATTLLAATTAQAGLFWITCNPIRLDGDNVLSATCRSDSGSDFRSVINLNTCVANNNGKLQCQSNGNYAASCTSCGLSDWDTDVPDVKHRLIWAIASRTAMGL</sequence>
<dbReference type="OrthoDB" id="2692160at2759"/>
<gene>
    <name evidence="3" type="ORF">CTheo_4932</name>
</gene>
<keyword evidence="4" id="KW-1185">Reference proteome</keyword>
<reference evidence="3 4" key="1">
    <citation type="journal article" date="2019" name="Fungal Biol. Biotechnol.">
        <title>Draft genome sequence of fastidious pathogen Ceratobasidium theobromae, which causes vascular-streak dieback in Theobroma cacao.</title>
        <authorList>
            <person name="Ali S.S."/>
            <person name="Asman A."/>
            <person name="Shao J."/>
            <person name="Firmansyah A.P."/>
            <person name="Susilo A.W."/>
            <person name="Rosmana A."/>
            <person name="McMahon P."/>
            <person name="Junaid M."/>
            <person name="Guest D."/>
            <person name="Kheng T.Y."/>
            <person name="Meinhardt L.W."/>
            <person name="Bailey B.A."/>
        </authorList>
    </citation>
    <scope>NUCLEOTIDE SEQUENCE [LARGE SCALE GENOMIC DNA]</scope>
    <source>
        <strain evidence="3 4">CT2</strain>
    </source>
</reference>